<dbReference type="InterPro" id="IPR020904">
    <property type="entry name" value="Sc_DH/Rdtase_CS"/>
</dbReference>
<protein>
    <submittedName>
        <fullName evidence="5">Oxidoreductase SadH</fullName>
    </submittedName>
</protein>
<evidence type="ECO:0000313" key="6">
    <source>
        <dbReference type="Proteomes" id="UP001055247"/>
    </source>
</evidence>
<evidence type="ECO:0000256" key="2">
    <source>
        <dbReference type="ARBA" id="ARBA00023002"/>
    </source>
</evidence>
<evidence type="ECO:0000256" key="1">
    <source>
        <dbReference type="ARBA" id="ARBA00006484"/>
    </source>
</evidence>
<comment type="caution">
    <text evidence="5">The sequence shown here is derived from an EMBL/GenBank/DDBJ whole genome shotgun (WGS) entry which is preliminary data.</text>
</comment>
<dbReference type="AlphaFoldDB" id="A0AAV4ZII1"/>
<dbReference type="EMBL" id="BPQO01000005">
    <property type="protein sequence ID" value="GJD88003.1"/>
    <property type="molecule type" value="Genomic_DNA"/>
</dbReference>
<dbReference type="InterPro" id="IPR057326">
    <property type="entry name" value="KR_dom"/>
</dbReference>
<dbReference type="PRINTS" id="PR00080">
    <property type="entry name" value="SDRFAMILY"/>
</dbReference>
<dbReference type="GO" id="GO:0016491">
    <property type="term" value="F:oxidoreductase activity"/>
    <property type="evidence" value="ECO:0007669"/>
    <property type="project" value="UniProtKB-KW"/>
</dbReference>
<dbReference type="GO" id="GO:0016020">
    <property type="term" value="C:membrane"/>
    <property type="evidence" value="ECO:0007669"/>
    <property type="project" value="TreeGrafter"/>
</dbReference>
<dbReference type="SMART" id="SM00822">
    <property type="entry name" value="PKS_KR"/>
    <property type="match status" value="1"/>
</dbReference>
<dbReference type="PROSITE" id="PS00061">
    <property type="entry name" value="ADH_SHORT"/>
    <property type="match status" value="1"/>
</dbReference>
<dbReference type="SUPFAM" id="SSF51735">
    <property type="entry name" value="NAD(P)-binding Rossmann-fold domains"/>
    <property type="match status" value="1"/>
</dbReference>
<accession>A0AAV4ZII1</accession>
<dbReference type="PANTHER" id="PTHR44196">
    <property type="entry name" value="DEHYDROGENASE/REDUCTASE SDR FAMILY MEMBER 7B"/>
    <property type="match status" value="1"/>
</dbReference>
<evidence type="ECO:0000256" key="3">
    <source>
        <dbReference type="RuleBase" id="RU000363"/>
    </source>
</evidence>
<evidence type="ECO:0000259" key="4">
    <source>
        <dbReference type="SMART" id="SM00822"/>
    </source>
</evidence>
<keyword evidence="6" id="KW-1185">Reference proteome</keyword>
<organism evidence="5 6">
    <name type="scientific">Methylobacterium hispanicum</name>
    <dbReference type="NCBI Taxonomy" id="270350"/>
    <lineage>
        <taxon>Bacteria</taxon>
        <taxon>Pseudomonadati</taxon>
        <taxon>Pseudomonadota</taxon>
        <taxon>Alphaproteobacteria</taxon>
        <taxon>Hyphomicrobiales</taxon>
        <taxon>Methylobacteriaceae</taxon>
        <taxon>Methylobacterium</taxon>
    </lineage>
</organism>
<evidence type="ECO:0000313" key="5">
    <source>
        <dbReference type="EMBL" id="GJD88003.1"/>
    </source>
</evidence>
<gene>
    <name evidence="5" type="primary">sadH</name>
    <name evidence="5" type="ORF">BHAOGJBA_1511</name>
</gene>
<comment type="similarity">
    <text evidence="1 3">Belongs to the short-chain dehydrogenases/reductases (SDR) family.</text>
</comment>
<dbReference type="PANTHER" id="PTHR44196:SF1">
    <property type="entry name" value="DEHYDROGENASE_REDUCTASE SDR FAMILY MEMBER 7B"/>
    <property type="match status" value="1"/>
</dbReference>
<dbReference type="PRINTS" id="PR00081">
    <property type="entry name" value="GDHRDH"/>
</dbReference>
<dbReference type="Gene3D" id="3.40.50.720">
    <property type="entry name" value="NAD(P)-binding Rossmann-like Domain"/>
    <property type="match status" value="1"/>
</dbReference>
<dbReference type="Pfam" id="PF00106">
    <property type="entry name" value="adh_short"/>
    <property type="match status" value="1"/>
</dbReference>
<dbReference type="RefSeq" id="WP_066920906.1">
    <property type="nucleotide sequence ID" value="NZ_BPQO01000005.1"/>
</dbReference>
<feature type="domain" description="Ketoreductase" evidence="4">
    <location>
        <begin position="10"/>
        <end position="197"/>
    </location>
</feature>
<dbReference type="InterPro" id="IPR036291">
    <property type="entry name" value="NAD(P)-bd_dom_sf"/>
</dbReference>
<dbReference type="InterPro" id="IPR002347">
    <property type="entry name" value="SDR_fam"/>
</dbReference>
<proteinExistence type="inferred from homology"/>
<name>A0AAV4ZII1_9HYPH</name>
<dbReference type="Proteomes" id="UP001055247">
    <property type="component" value="Unassembled WGS sequence"/>
</dbReference>
<dbReference type="FunFam" id="3.40.50.720:FF:000084">
    <property type="entry name" value="Short-chain dehydrogenase reductase"/>
    <property type="match status" value="1"/>
</dbReference>
<reference evidence="5" key="1">
    <citation type="journal article" date="2016" name="Front. Microbiol.">
        <title>Genome Sequence of the Piezophilic, Mesophilic Sulfate-Reducing Bacterium Desulfovibrio indicus J2T.</title>
        <authorList>
            <person name="Cao J."/>
            <person name="Maignien L."/>
            <person name="Shao Z."/>
            <person name="Alain K."/>
            <person name="Jebbar M."/>
        </authorList>
    </citation>
    <scope>NUCLEOTIDE SEQUENCE</scope>
    <source>
        <strain evidence="5">DSM 16372</strain>
    </source>
</reference>
<keyword evidence="2" id="KW-0560">Oxidoreductase</keyword>
<sequence>MGARFELAGRTALITGAGSGIGRALALALARRGCNLALADIDASGLAETAARLPAGLRVSRHRLDVSDREAVAALPAEIRAAHPGLDLLVNNAGVALGGRFEQVSEADFEWLIGINLWGVVRMTRAFLPLLRESPEARIVNLSSLYGLIAPPGQTAYATSKFAVRGFSHALAHELAGSTVGVTVVHPGGVATRIADSARLPADLAPEESARGRAQANSYLKLAPARAAEIILTAVERRRPRVLVGTDARIVALLERLMPAAYWPVLARLMRQP</sequence>
<reference evidence="5" key="2">
    <citation type="submission" date="2021-08" db="EMBL/GenBank/DDBJ databases">
        <authorList>
            <person name="Tani A."/>
            <person name="Ola A."/>
            <person name="Ogura Y."/>
            <person name="Katsura K."/>
            <person name="Hayashi T."/>
        </authorList>
    </citation>
    <scope>NUCLEOTIDE SEQUENCE</scope>
    <source>
        <strain evidence="5">DSM 16372</strain>
    </source>
</reference>